<dbReference type="Proteomes" id="UP000032417">
    <property type="component" value="Chromosome 1"/>
</dbReference>
<name>A0A098BZN5_9BACT</name>
<gene>
    <name evidence="1" type="ORF">ING2E5B_0863</name>
</gene>
<keyword evidence="2" id="KW-1185">Reference proteome</keyword>
<accession>A0A098BZN5</accession>
<dbReference type="InterPro" id="IPR018534">
    <property type="entry name" value="Tet_reg_excision_RteC"/>
</dbReference>
<dbReference type="KEGG" id="pbt:ING2E5B_0863"/>
<evidence type="ECO:0000313" key="2">
    <source>
        <dbReference type="Proteomes" id="UP000032417"/>
    </source>
</evidence>
<dbReference type="AlphaFoldDB" id="A0A098BZN5"/>
<proteinExistence type="predicted"/>
<dbReference type="STRING" id="1562970.ING2E5B_0863"/>
<evidence type="ECO:0000313" key="1">
    <source>
        <dbReference type="EMBL" id="CEA15626.1"/>
    </source>
</evidence>
<evidence type="ECO:0008006" key="3">
    <source>
        <dbReference type="Google" id="ProtNLM"/>
    </source>
</evidence>
<organism evidence="1 2">
    <name type="scientific">Fermentimonas caenicola</name>
    <dbReference type="NCBI Taxonomy" id="1562970"/>
    <lineage>
        <taxon>Bacteria</taxon>
        <taxon>Pseudomonadati</taxon>
        <taxon>Bacteroidota</taxon>
        <taxon>Bacteroidia</taxon>
        <taxon>Bacteroidales</taxon>
        <taxon>Dysgonomonadaceae</taxon>
        <taxon>Fermentimonas</taxon>
    </lineage>
</organism>
<dbReference type="HOGENOM" id="CLU_195289_0_0_10"/>
<protein>
    <recommendedName>
        <fullName evidence="3">RteC protein</fullName>
    </recommendedName>
</protein>
<dbReference type="EMBL" id="LN515532">
    <property type="protein sequence ID" value="CEA15626.1"/>
    <property type="molecule type" value="Genomic_DNA"/>
</dbReference>
<dbReference type="Pfam" id="PF09357">
    <property type="entry name" value="RteC"/>
    <property type="match status" value="1"/>
</dbReference>
<dbReference type="PATRIC" id="fig|1562970.3.peg.857"/>
<reference evidence="1 2" key="1">
    <citation type="submission" date="2014-08" db="EMBL/GenBank/DDBJ databases">
        <authorList>
            <person name="Wibberg D."/>
        </authorList>
    </citation>
    <scope>NUCLEOTIDE SEQUENCE [LARGE SCALE GENOMIC DNA]</scope>
    <source>
        <strain evidence="2">ING2-E5B</strain>
    </source>
</reference>
<sequence length="81" mass="9393">MCELIYALYANDAISHGKIGIRKISSIFQVLFRVSLNDIHNSFHRMKTRAGSRTLFLDQLKFSLEEYMDREDNLLNLISGL</sequence>